<evidence type="ECO:0000313" key="1">
    <source>
        <dbReference type="EMBL" id="SVE31470.1"/>
    </source>
</evidence>
<organism evidence="1">
    <name type="scientific">marine metagenome</name>
    <dbReference type="NCBI Taxonomy" id="408172"/>
    <lineage>
        <taxon>unclassified sequences</taxon>
        <taxon>metagenomes</taxon>
        <taxon>ecological metagenomes</taxon>
    </lineage>
</organism>
<dbReference type="EMBL" id="UINC01208766">
    <property type="protein sequence ID" value="SVE31470.1"/>
    <property type="molecule type" value="Genomic_DNA"/>
</dbReference>
<sequence>MGHSLFTIQLKDGSKSDIRCVLVKCGLLARIEGAILAIGLVNEFGQQS</sequence>
<gene>
    <name evidence="1" type="ORF">METZ01_LOCUS484324</name>
</gene>
<accession>A0A383CHD6</accession>
<dbReference type="AlphaFoldDB" id="A0A383CHD6"/>
<reference evidence="1" key="1">
    <citation type="submission" date="2018-05" db="EMBL/GenBank/DDBJ databases">
        <authorList>
            <person name="Lanie J.A."/>
            <person name="Ng W.-L."/>
            <person name="Kazmierczak K.M."/>
            <person name="Andrzejewski T.M."/>
            <person name="Davidsen T.M."/>
            <person name="Wayne K.J."/>
            <person name="Tettelin H."/>
            <person name="Glass J.I."/>
            <person name="Rusch D."/>
            <person name="Podicherti R."/>
            <person name="Tsui H.-C.T."/>
            <person name="Winkler M.E."/>
        </authorList>
    </citation>
    <scope>NUCLEOTIDE SEQUENCE</scope>
</reference>
<protein>
    <submittedName>
        <fullName evidence="1">Uncharacterized protein</fullName>
    </submittedName>
</protein>
<proteinExistence type="predicted"/>
<name>A0A383CHD6_9ZZZZ</name>